<dbReference type="PRINTS" id="PR00069">
    <property type="entry name" value="ALDKETRDTASE"/>
</dbReference>
<accession>A0ABV9LKL5</accession>
<dbReference type="PROSITE" id="PS00063">
    <property type="entry name" value="ALDOKETO_REDUCTASE_3"/>
    <property type="match status" value="1"/>
</dbReference>
<dbReference type="Pfam" id="PF00248">
    <property type="entry name" value="Aldo_ket_red"/>
    <property type="match status" value="1"/>
</dbReference>
<dbReference type="PROSITE" id="PS00062">
    <property type="entry name" value="ALDOKETO_REDUCTASE_2"/>
    <property type="match status" value="1"/>
</dbReference>
<proteinExistence type="inferred from homology"/>
<organism evidence="5 6">
    <name type="scientific">Geodermatophilus arenarius</name>
    <dbReference type="NCBI Taxonomy" id="1137990"/>
    <lineage>
        <taxon>Bacteria</taxon>
        <taxon>Bacillati</taxon>
        <taxon>Actinomycetota</taxon>
        <taxon>Actinomycetes</taxon>
        <taxon>Geodermatophilales</taxon>
        <taxon>Geodermatophilaceae</taxon>
        <taxon>Geodermatophilus</taxon>
    </lineage>
</organism>
<protein>
    <submittedName>
        <fullName evidence="5">Aldo/keto reductase</fullName>
    </submittedName>
</protein>
<dbReference type="InterPro" id="IPR036812">
    <property type="entry name" value="NAD(P)_OxRdtase_dom_sf"/>
</dbReference>
<comment type="caution">
    <text evidence="5">The sequence shown here is derived from an EMBL/GenBank/DDBJ whole genome shotgun (WGS) entry which is preliminary data.</text>
</comment>
<dbReference type="PROSITE" id="PS00798">
    <property type="entry name" value="ALDOKETO_REDUCTASE_1"/>
    <property type="match status" value="1"/>
</dbReference>
<dbReference type="Proteomes" id="UP001596025">
    <property type="component" value="Unassembled WGS sequence"/>
</dbReference>
<keyword evidence="6" id="KW-1185">Reference proteome</keyword>
<dbReference type="InterPro" id="IPR023210">
    <property type="entry name" value="NADP_OxRdtase_dom"/>
</dbReference>
<evidence type="ECO:0000313" key="6">
    <source>
        <dbReference type="Proteomes" id="UP001596025"/>
    </source>
</evidence>
<gene>
    <name evidence="5" type="ORF">ACFO3M_15060</name>
</gene>
<dbReference type="CDD" id="cd19071">
    <property type="entry name" value="AKR_AKR1-5-like"/>
    <property type="match status" value="1"/>
</dbReference>
<evidence type="ECO:0000256" key="3">
    <source>
        <dbReference type="ARBA" id="ARBA00023002"/>
    </source>
</evidence>
<name>A0ABV9LKL5_9ACTN</name>
<dbReference type="RefSeq" id="WP_387990272.1">
    <property type="nucleotide sequence ID" value="NZ_JBHSGR010000016.1"/>
</dbReference>
<dbReference type="SUPFAM" id="SSF51430">
    <property type="entry name" value="NAD(P)-linked oxidoreductase"/>
    <property type="match status" value="1"/>
</dbReference>
<feature type="domain" description="NADP-dependent oxidoreductase" evidence="4">
    <location>
        <begin position="19"/>
        <end position="256"/>
    </location>
</feature>
<comment type="similarity">
    <text evidence="1">Belongs to the aldo/keto reductase family.</text>
</comment>
<keyword evidence="3" id="KW-0560">Oxidoreductase</keyword>
<dbReference type="Gene3D" id="3.20.20.100">
    <property type="entry name" value="NADP-dependent oxidoreductase domain"/>
    <property type="match status" value="1"/>
</dbReference>
<dbReference type="PIRSF" id="PIRSF000097">
    <property type="entry name" value="AKR"/>
    <property type="match status" value="1"/>
</dbReference>
<dbReference type="InterPro" id="IPR020471">
    <property type="entry name" value="AKR"/>
</dbReference>
<dbReference type="EMBL" id="JBHSGR010000016">
    <property type="protein sequence ID" value="MFC4694718.1"/>
    <property type="molecule type" value="Genomic_DNA"/>
</dbReference>
<dbReference type="PANTHER" id="PTHR43827">
    <property type="entry name" value="2,5-DIKETO-D-GLUCONIC ACID REDUCTASE"/>
    <property type="match status" value="1"/>
</dbReference>
<evidence type="ECO:0000256" key="1">
    <source>
        <dbReference type="ARBA" id="ARBA00007905"/>
    </source>
</evidence>
<dbReference type="InterPro" id="IPR018170">
    <property type="entry name" value="Aldo/ket_reductase_CS"/>
</dbReference>
<dbReference type="PANTHER" id="PTHR43827:SF3">
    <property type="entry name" value="NADP-DEPENDENT OXIDOREDUCTASE DOMAIN-CONTAINING PROTEIN"/>
    <property type="match status" value="1"/>
</dbReference>
<reference evidence="6" key="1">
    <citation type="journal article" date="2019" name="Int. J. Syst. Evol. Microbiol.">
        <title>The Global Catalogue of Microorganisms (GCM) 10K type strain sequencing project: providing services to taxonomists for standard genome sequencing and annotation.</title>
        <authorList>
            <consortium name="The Broad Institute Genomics Platform"/>
            <consortium name="The Broad Institute Genome Sequencing Center for Infectious Disease"/>
            <person name="Wu L."/>
            <person name="Ma J."/>
        </authorList>
    </citation>
    <scope>NUCLEOTIDE SEQUENCE [LARGE SCALE GENOMIC DNA]</scope>
    <source>
        <strain evidence="6">CCUG 62763</strain>
    </source>
</reference>
<keyword evidence="2" id="KW-0521">NADP</keyword>
<evidence type="ECO:0000259" key="4">
    <source>
        <dbReference type="Pfam" id="PF00248"/>
    </source>
</evidence>
<evidence type="ECO:0000256" key="2">
    <source>
        <dbReference type="ARBA" id="ARBA00022857"/>
    </source>
</evidence>
<evidence type="ECO:0000313" key="5">
    <source>
        <dbReference type="EMBL" id="MFC4694718.1"/>
    </source>
</evidence>
<sequence>MTAPLPSAPLTGGGSMPLLGFGTWQMTGSTCYDAVRTALDAGYRHLDTATMYRNEAEVGRALRDSGVDRDEVFVTTKLPPREAGRADRTLSASLDALGLDAVDLWLVHWPPGGSDEGLWERFVAAREDGRARAVGVSNYSLDAVDRLARATGVAPQVNQVSWAPALYDPAVEDGHRERGVVLEGYSPFKNTDLGDPVLREVADAHGVTPAQVVLRWHVEHGVVVIPKSATPERIRANLEIGGFALSAEEVARVDGLARG</sequence>